<dbReference type="Gene3D" id="3.20.20.70">
    <property type="entry name" value="Aldolase class I"/>
    <property type="match status" value="1"/>
</dbReference>
<evidence type="ECO:0000259" key="1">
    <source>
        <dbReference type="Pfam" id="PF02581"/>
    </source>
</evidence>
<sequence length="205" mass="23311">MAAMKLVIMTKSTFFVEEDKILTALFDEGMDKLHLYKPGSQLVFSERLLSLVPEGYHDKIVVHEHFRLKNEYDLAGIHLNRPTEFVPNGIRGKVSRTCEDLSLLKDMKKSSNYVFLRRIFSCTGDADKPSSFSVKQLEEAADKGLIDKRVYALGGIDIDNVRMAKELGFGGVVVCSDLWKRFDIHNGTDFRDLLALFRNYQKVVG</sequence>
<dbReference type="RefSeq" id="WP_018966282.1">
    <property type="nucleotide sequence ID" value="NZ_KB899210.1"/>
</dbReference>
<organism evidence="2 3">
    <name type="scientific">Hoylesella loescheii DSM 19665 = JCM 12249 = ATCC 15930</name>
    <dbReference type="NCBI Taxonomy" id="1122985"/>
    <lineage>
        <taxon>Bacteria</taxon>
        <taxon>Pseudomonadati</taxon>
        <taxon>Bacteroidota</taxon>
        <taxon>Bacteroidia</taxon>
        <taxon>Bacteroidales</taxon>
        <taxon>Prevotellaceae</taxon>
        <taxon>Hoylesella</taxon>
    </lineage>
</organism>
<dbReference type="SUPFAM" id="SSF51391">
    <property type="entry name" value="Thiamin phosphate synthase"/>
    <property type="match status" value="1"/>
</dbReference>
<evidence type="ECO:0000313" key="2">
    <source>
        <dbReference type="EMBL" id="KDR53443.1"/>
    </source>
</evidence>
<evidence type="ECO:0000313" key="3">
    <source>
        <dbReference type="Proteomes" id="UP000027442"/>
    </source>
</evidence>
<dbReference type="AlphaFoldDB" id="A0A069QKQ1"/>
<protein>
    <recommendedName>
        <fullName evidence="1">Thiamine phosphate synthase/TenI domain-containing protein</fullName>
    </recommendedName>
</protein>
<dbReference type="Pfam" id="PF02581">
    <property type="entry name" value="TMP-TENI"/>
    <property type="match status" value="1"/>
</dbReference>
<reference evidence="2 3" key="1">
    <citation type="submission" date="2013-08" db="EMBL/GenBank/DDBJ databases">
        <authorList>
            <person name="Weinstock G."/>
            <person name="Sodergren E."/>
            <person name="Wylie T."/>
            <person name="Fulton L."/>
            <person name="Fulton R."/>
            <person name="Fronick C."/>
            <person name="O'Laughlin M."/>
            <person name="Godfrey J."/>
            <person name="Miner T."/>
            <person name="Herter B."/>
            <person name="Appelbaum E."/>
            <person name="Cordes M."/>
            <person name="Lek S."/>
            <person name="Wollam A."/>
            <person name="Pepin K.H."/>
            <person name="Palsikar V.B."/>
            <person name="Mitreva M."/>
            <person name="Wilson R.K."/>
        </authorList>
    </citation>
    <scope>NUCLEOTIDE SEQUENCE [LARGE SCALE GENOMIC DNA]</scope>
    <source>
        <strain evidence="2 3">ATCC 15930</strain>
    </source>
</reference>
<accession>A0A069QKQ1</accession>
<keyword evidence="3" id="KW-1185">Reference proteome</keyword>
<dbReference type="PATRIC" id="fig|1122985.7.peg.437"/>
<dbReference type="InterPro" id="IPR013785">
    <property type="entry name" value="Aldolase_TIM"/>
</dbReference>
<dbReference type="EMBL" id="JNGW01000015">
    <property type="protein sequence ID" value="KDR53443.1"/>
    <property type="molecule type" value="Genomic_DNA"/>
</dbReference>
<dbReference type="InterPro" id="IPR036206">
    <property type="entry name" value="ThiamineP_synth_sf"/>
</dbReference>
<dbReference type="InterPro" id="IPR022998">
    <property type="entry name" value="ThiamineP_synth_TenI"/>
</dbReference>
<name>A0A069QKQ1_HOYLO</name>
<gene>
    <name evidence="2" type="ORF">HMPREF1991_00418</name>
</gene>
<dbReference type="Proteomes" id="UP000027442">
    <property type="component" value="Unassembled WGS sequence"/>
</dbReference>
<dbReference type="GO" id="GO:0009228">
    <property type="term" value="P:thiamine biosynthetic process"/>
    <property type="evidence" value="ECO:0007669"/>
    <property type="project" value="UniProtKB-KW"/>
</dbReference>
<comment type="caution">
    <text evidence="2">The sequence shown here is derived from an EMBL/GenBank/DDBJ whole genome shotgun (WGS) entry which is preliminary data.</text>
</comment>
<proteinExistence type="predicted"/>
<feature type="domain" description="Thiamine phosphate synthase/TenI" evidence="1">
    <location>
        <begin position="56"/>
        <end position="177"/>
    </location>
</feature>
<dbReference type="HOGENOM" id="CLU_018272_4_0_10"/>
<dbReference type="eggNOG" id="COG0352">
    <property type="taxonomic scope" value="Bacteria"/>
</dbReference>